<dbReference type="AlphaFoldDB" id="A0AAE7BYT3"/>
<organism evidence="2 3">
    <name type="scientific">Macrococcoides canis</name>
    <dbReference type="NCBI Taxonomy" id="1855823"/>
    <lineage>
        <taxon>Bacteria</taxon>
        <taxon>Bacillati</taxon>
        <taxon>Bacillota</taxon>
        <taxon>Bacilli</taxon>
        <taxon>Bacillales</taxon>
        <taxon>Staphylococcaceae</taxon>
        <taxon>Macrococcoides</taxon>
    </lineage>
</organism>
<reference evidence="2" key="1">
    <citation type="journal article" date="2020" name="Antimicrob. Agents Chemother.">
        <title>The novel macrolide resistance genes mef(D), msr(F) and msr(H) are present on resistance islands in Macrococcus canis, Macrococcus caseolyticus and Staphylococcus aureus.</title>
        <authorList>
            <person name="Schwendener S."/>
            <person name="Dona V."/>
            <person name="Perreten V."/>
        </authorList>
    </citation>
    <scope>NUCLEOTIDE SEQUENCE</scope>
    <source>
        <strain evidence="2">Epi0076A</strain>
    </source>
</reference>
<evidence type="ECO:0000259" key="1">
    <source>
        <dbReference type="Pfam" id="PF14294"/>
    </source>
</evidence>
<name>A0AAE7BYT3_9STAP</name>
<evidence type="ECO:0000313" key="3">
    <source>
        <dbReference type="Proteomes" id="UP000501122"/>
    </source>
</evidence>
<feature type="domain" description="DUF4372" evidence="1">
    <location>
        <begin position="3"/>
        <end position="59"/>
    </location>
</feature>
<dbReference type="EMBL" id="CP047363">
    <property type="protein sequence ID" value="QIH77127.1"/>
    <property type="molecule type" value="Genomic_DNA"/>
</dbReference>
<dbReference type="RefSeq" id="WP_164954012.1">
    <property type="nucleotide sequence ID" value="NZ_CP047363.1"/>
</dbReference>
<sequence>MYRKSSFKQWISLINFKNISKQIEILKLDHYTKKLDTSSFIKLLLFSQLIESESLRAMSDVRTMAYTLCRNYARKTY</sequence>
<dbReference type="InterPro" id="IPR025399">
    <property type="entry name" value="DUF4372"/>
</dbReference>
<accession>A0AAE7BYT3</accession>
<dbReference type="Pfam" id="PF14294">
    <property type="entry name" value="DUF4372"/>
    <property type="match status" value="1"/>
</dbReference>
<dbReference type="Proteomes" id="UP000501122">
    <property type="component" value="Chromosome"/>
</dbReference>
<gene>
    <name evidence="2" type="ORF">GTN30_00400</name>
</gene>
<proteinExistence type="predicted"/>
<evidence type="ECO:0000313" key="2">
    <source>
        <dbReference type="EMBL" id="QIH77127.1"/>
    </source>
</evidence>
<protein>
    <submittedName>
        <fullName evidence="2">DUF4372 domain-containing protein</fullName>
    </submittedName>
</protein>